<keyword evidence="1" id="KW-0378">Hydrolase</keyword>
<evidence type="ECO:0000313" key="2">
    <source>
        <dbReference type="Proteomes" id="UP001631969"/>
    </source>
</evidence>
<accession>A0ACC7P7D8</accession>
<dbReference type="EMBL" id="JBJURJ010000019">
    <property type="protein sequence ID" value="MFM9331514.1"/>
    <property type="molecule type" value="Genomic_DNA"/>
</dbReference>
<organism evidence="1 2">
    <name type="scientific">Paenibacillus mesotrionivorans</name>
    <dbReference type="NCBI Taxonomy" id="3160968"/>
    <lineage>
        <taxon>Bacteria</taxon>
        <taxon>Bacillati</taxon>
        <taxon>Bacillota</taxon>
        <taxon>Bacilli</taxon>
        <taxon>Bacillales</taxon>
        <taxon>Paenibacillaceae</taxon>
        <taxon>Paenibacillus</taxon>
    </lineage>
</organism>
<gene>
    <name evidence="1" type="ORF">ACI1P1_24765</name>
</gene>
<evidence type="ECO:0000313" key="1">
    <source>
        <dbReference type="EMBL" id="MFM9331514.1"/>
    </source>
</evidence>
<comment type="caution">
    <text evidence="1">The sequence shown here is derived from an EMBL/GenBank/DDBJ whole genome shotgun (WGS) entry which is preliminary data.</text>
</comment>
<reference evidence="1" key="1">
    <citation type="submission" date="2024-12" db="EMBL/GenBank/DDBJ databases">
        <authorList>
            <person name="Wu N."/>
        </authorList>
    </citation>
    <scope>NUCLEOTIDE SEQUENCE</scope>
    <source>
        <strain evidence="1">P15</strain>
    </source>
</reference>
<sequence>MNDQTMAAGASREGPAAPKDPIAKRSGFYIMYEAKIEGVTRPWGVHSQEIYLEGRLVDQARYTGGVTDESVLELLKSTEGFRRLVHSIGVSVRPDKAGTPSIAFTMQHYAKTDRFQAGTCLTASCPGDGSETLLLLEDFTWSADDDVPGKLVFEFEEPGETASASVVFYLNDGYEVPEVEVEPPVAYGSAAYNEVIAKSFLNLGNTRRLKAAIEKAKSGEEVTLAYIGGSITQGAGAVPVHNQSYVYKSYEQFKQRFGAADGARVRLIKAGLGGTPSELGLVRYERDVLREGDVEPDVVVIEFAVNDAGDETQGVCYESLVLKALDGAKQPAVILLFSVFVNDWNLQERLAPIGWHYDLPMVSVKEAVVEQFRLSKQQGNVISKKQFFYDIYHPANAGHQVMADCLGLLFEKADQAVLSPEDICLDQPPLLGDEYRDIRLLDRRNGEEPARISAGGFGESDSDLQLAPLDGETFATPQFPYNWMHTDASGDESFRMELGCKRLILVFKDSGSCQFGKALVRVDGQAVLTADPHVNNWTHCNAVILLNEAETREHLIEITMASGDEDKQFTILGFGVVQ</sequence>
<dbReference type="Proteomes" id="UP001631969">
    <property type="component" value="Unassembled WGS sequence"/>
</dbReference>
<keyword evidence="2" id="KW-1185">Reference proteome</keyword>
<proteinExistence type="predicted"/>
<name>A0ACC7P7D8_9BACL</name>
<protein>
    <submittedName>
        <fullName evidence="1">SGNH/GDSL hydrolase family protein</fullName>
    </submittedName>
</protein>